<dbReference type="InterPro" id="IPR011990">
    <property type="entry name" value="TPR-like_helical_dom_sf"/>
</dbReference>
<dbReference type="SUPFAM" id="SSF57938">
    <property type="entry name" value="DnaJ/Hsp40 cysteine-rich domain"/>
    <property type="match status" value="1"/>
</dbReference>
<comment type="caution">
    <text evidence="2">The sequence shown here is derived from an EMBL/GenBank/DDBJ whole genome shotgun (WGS) entry which is preliminary data.</text>
</comment>
<feature type="chain" id="PRO_5047413526" evidence="1">
    <location>
        <begin position="30"/>
        <end position="249"/>
    </location>
</feature>
<organism evidence="2 3">
    <name type="scientific">Algoriphagus sediminis</name>
    <dbReference type="NCBI Taxonomy" id="3057113"/>
    <lineage>
        <taxon>Bacteria</taxon>
        <taxon>Pseudomonadati</taxon>
        <taxon>Bacteroidota</taxon>
        <taxon>Cytophagia</taxon>
        <taxon>Cytophagales</taxon>
        <taxon>Cyclobacteriaceae</taxon>
        <taxon>Algoriphagus</taxon>
    </lineage>
</organism>
<gene>
    <name evidence="2" type="ORF">QVH07_09365</name>
</gene>
<dbReference type="Proteomes" id="UP001171916">
    <property type="component" value="Unassembled WGS sequence"/>
</dbReference>
<dbReference type="PANTHER" id="PTHR15852:SF54">
    <property type="entry name" value="PROTEIN SSUH2 HOMOLOG"/>
    <property type="match status" value="1"/>
</dbReference>
<sequence length="249" mass="28056">MKFSRTILTLRNFSLSSLFFLILAFSAKAQLPNLGQTDSWMKGAVAAMERSDYETANNIFRNLIDSGLPLPEEMPYYFAETLFQLNQYDNSANFLNKYLEITGFTGENYEGARELKLRLQDPLKAIQVCQLCDRRGYRYKSCFTCEGQKEIEQDCDYCKAKGVVGCSRCAGSGMITRVNVFNIVEYFECERCSANGRLTCPVCQGSKKEVSACRTCSGSGQLSSDQICDHEPHEHKIMGLLRLNNGNAH</sequence>
<proteinExistence type="predicted"/>
<dbReference type="SUPFAM" id="SSF48452">
    <property type="entry name" value="TPR-like"/>
    <property type="match status" value="1"/>
</dbReference>
<evidence type="ECO:0000313" key="2">
    <source>
        <dbReference type="EMBL" id="MDN3204359.1"/>
    </source>
</evidence>
<dbReference type="InterPro" id="IPR036410">
    <property type="entry name" value="HSP_DnaJ_Cys-rich_dom_sf"/>
</dbReference>
<accession>A0ABT7YDU0</accession>
<dbReference type="EMBL" id="JAUEPH010000004">
    <property type="protein sequence ID" value="MDN3204359.1"/>
    <property type="molecule type" value="Genomic_DNA"/>
</dbReference>
<protein>
    <submittedName>
        <fullName evidence="2">Molecular chaperone DnaJ</fullName>
    </submittedName>
</protein>
<dbReference type="PANTHER" id="PTHR15852">
    <property type="entry name" value="PLASTID TRANSCRIPTIONALLY ACTIVE PROTEIN"/>
    <property type="match status" value="1"/>
</dbReference>
<evidence type="ECO:0000256" key="1">
    <source>
        <dbReference type="SAM" id="SignalP"/>
    </source>
</evidence>
<name>A0ABT7YDU0_9BACT</name>
<evidence type="ECO:0000313" key="3">
    <source>
        <dbReference type="Proteomes" id="UP001171916"/>
    </source>
</evidence>
<feature type="signal peptide" evidence="1">
    <location>
        <begin position="1"/>
        <end position="29"/>
    </location>
</feature>
<keyword evidence="3" id="KW-1185">Reference proteome</keyword>
<keyword evidence="1" id="KW-0732">Signal</keyword>
<dbReference type="RefSeq" id="WP_289999915.1">
    <property type="nucleotide sequence ID" value="NZ_JAUEPH010000004.1"/>
</dbReference>
<reference evidence="2" key="1">
    <citation type="submission" date="2023-06" db="EMBL/GenBank/DDBJ databases">
        <title>Robiginitalea aurantiacus sp. nov. and Algoriphagus sediminis sp. nov., isolated from coastal sediment.</title>
        <authorList>
            <person name="Zhou Z.Y."/>
            <person name="An J."/>
            <person name="Jia Y.W."/>
            <person name="Du Z.J."/>
        </authorList>
    </citation>
    <scope>NUCLEOTIDE SEQUENCE</scope>
    <source>
        <strain evidence="2">C2-7</strain>
    </source>
</reference>